<keyword evidence="8" id="KW-1185">Reference proteome</keyword>
<name>A0A8K0NK17_9HYPO</name>
<dbReference type="InterPro" id="IPR003689">
    <property type="entry name" value="ZIP"/>
</dbReference>
<organism evidence="7 8">
    <name type="scientific">Claviceps africana</name>
    <dbReference type="NCBI Taxonomy" id="83212"/>
    <lineage>
        <taxon>Eukaryota</taxon>
        <taxon>Fungi</taxon>
        <taxon>Dikarya</taxon>
        <taxon>Ascomycota</taxon>
        <taxon>Pezizomycotina</taxon>
        <taxon>Sordariomycetes</taxon>
        <taxon>Hypocreomycetidae</taxon>
        <taxon>Hypocreales</taxon>
        <taxon>Clavicipitaceae</taxon>
        <taxon>Claviceps</taxon>
    </lineage>
</organism>
<feature type="transmembrane region" description="Helical" evidence="6">
    <location>
        <begin position="369"/>
        <end position="389"/>
    </location>
</feature>
<protein>
    <recommendedName>
        <fullName evidence="9">Low affininty zinc transporter</fullName>
    </recommendedName>
</protein>
<dbReference type="GO" id="GO:0005886">
    <property type="term" value="C:plasma membrane"/>
    <property type="evidence" value="ECO:0007669"/>
    <property type="project" value="TreeGrafter"/>
</dbReference>
<evidence type="ECO:0000313" key="7">
    <source>
        <dbReference type="EMBL" id="KAG5927635.1"/>
    </source>
</evidence>
<comment type="caution">
    <text evidence="7">The sequence shown here is derived from an EMBL/GenBank/DDBJ whole genome shotgun (WGS) entry which is preliminary data.</text>
</comment>
<feature type="region of interest" description="Disordered" evidence="5">
    <location>
        <begin position="175"/>
        <end position="298"/>
    </location>
</feature>
<evidence type="ECO:0000256" key="1">
    <source>
        <dbReference type="ARBA" id="ARBA00004141"/>
    </source>
</evidence>
<dbReference type="OrthoDB" id="448280at2759"/>
<evidence type="ECO:0000256" key="5">
    <source>
        <dbReference type="SAM" id="MobiDB-lite"/>
    </source>
</evidence>
<accession>A0A8K0NK17</accession>
<evidence type="ECO:0000256" key="3">
    <source>
        <dbReference type="ARBA" id="ARBA00022989"/>
    </source>
</evidence>
<dbReference type="Proteomes" id="UP000811619">
    <property type="component" value="Unassembled WGS sequence"/>
</dbReference>
<evidence type="ECO:0000313" key="8">
    <source>
        <dbReference type="Proteomes" id="UP000811619"/>
    </source>
</evidence>
<keyword evidence="2 6" id="KW-0812">Transmembrane</keyword>
<gene>
    <name evidence="7" type="ORF">E4U42_002002</name>
</gene>
<dbReference type="AlphaFoldDB" id="A0A8K0NK17"/>
<dbReference type="EMBL" id="SRPY01000166">
    <property type="protein sequence ID" value="KAG5927635.1"/>
    <property type="molecule type" value="Genomic_DNA"/>
</dbReference>
<evidence type="ECO:0000256" key="4">
    <source>
        <dbReference type="ARBA" id="ARBA00023136"/>
    </source>
</evidence>
<proteinExistence type="predicted"/>
<feature type="transmembrane region" description="Helical" evidence="6">
    <location>
        <begin position="127"/>
        <end position="149"/>
    </location>
</feature>
<evidence type="ECO:0008006" key="9">
    <source>
        <dbReference type="Google" id="ProtNLM"/>
    </source>
</evidence>
<dbReference type="Pfam" id="PF02535">
    <property type="entry name" value="Zip"/>
    <property type="match status" value="1"/>
</dbReference>
<dbReference type="GO" id="GO:0005385">
    <property type="term" value="F:zinc ion transmembrane transporter activity"/>
    <property type="evidence" value="ECO:0007669"/>
    <property type="project" value="TreeGrafter"/>
</dbReference>
<keyword evidence="3 6" id="KW-1133">Transmembrane helix</keyword>
<feature type="transmembrane region" description="Helical" evidence="6">
    <location>
        <begin position="86"/>
        <end position="107"/>
    </location>
</feature>
<evidence type="ECO:0000256" key="2">
    <source>
        <dbReference type="ARBA" id="ARBA00022692"/>
    </source>
</evidence>
<dbReference type="PANTHER" id="PTHR11040:SF60">
    <property type="entry name" value="FAMILY ZINC TRANSPORTER, PUTATIVE (AFU_ORTHOLOGUE AFUA_8G04010)-RELATED"/>
    <property type="match status" value="1"/>
</dbReference>
<keyword evidence="4 6" id="KW-0472">Membrane</keyword>
<feature type="transmembrane region" description="Helical" evidence="6">
    <location>
        <begin position="445"/>
        <end position="462"/>
    </location>
</feature>
<feature type="compositionally biased region" description="Basic and acidic residues" evidence="5">
    <location>
        <begin position="181"/>
        <end position="191"/>
    </location>
</feature>
<reference evidence="7" key="1">
    <citation type="journal article" date="2020" name="bioRxiv">
        <title>Whole genome comparisons of ergot fungi reveals the divergence and evolution of species within the genus Claviceps are the result of varying mechanisms driving genome evolution and host range expansion.</title>
        <authorList>
            <person name="Wyka S.A."/>
            <person name="Mondo S.J."/>
            <person name="Liu M."/>
            <person name="Dettman J."/>
            <person name="Nalam V."/>
            <person name="Broders K.D."/>
        </authorList>
    </citation>
    <scope>NUCLEOTIDE SEQUENCE</scope>
    <source>
        <strain evidence="7">CCC 489</strain>
    </source>
</reference>
<sequence>MAGIHEAAMDDDGTQWSSLPTRVLLAELQRRKHGGEKAECGGRQQGWYDTAAHVFALLLILALSTLACGIPLISRQATTGKRQKNIIFYSQHIGTGVLLATAFVHLLPMAFESLTDPCLPYFFSRGYTPLPGLVAMVSAIMVVGVESYLTARGAGHSHSHSHGFFDHAGSDDDGEFQTVPLHDHPSMSARRDRSRRPGHLSLDDDDDAEASQGLVAGVSPLPESTPTAASPKRKSSENGCNGAGAGADADSDLDLDMDELDPVSAGSVSDNRNGAYASLTKPDAHADKSDPGMLPNSPEETRRQLLQCLLLEAGILFHSVFIGMAISVATGPAFIVFLIAISFHQSFEGLALGSRIAAIQFPNKSIRPWLMVLAYGLTTPLGQAIGLLVHKMYDPASMGGLLVVGFMNAISSGLLLYAGLVQLLAEDFLSEKSYRVLRGKKRLEAYMCVVAGAVLMAIVGAFA</sequence>
<evidence type="ECO:0000256" key="6">
    <source>
        <dbReference type="SAM" id="Phobius"/>
    </source>
</evidence>
<feature type="transmembrane region" description="Helical" evidence="6">
    <location>
        <begin position="401"/>
        <end position="424"/>
    </location>
</feature>
<feature type="transmembrane region" description="Helical" evidence="6">
    <location>
        <begin position="51"/>
        <end position="74"/>
    </location>
</feature>
<feature type="compositionally biased region" description="Acidic residues" evidence="5">
    <location>
        <begin position="249"/>
        <end position="261"/>
    </location>
</feature>
<comment type="subcellular location">
    <subcellularLocation>
        <location evidence="1">Membrane</location>
        <topology evidence="1">Multi-pass membrane protein</topology>
    </subcellularLocation>
</comment>
<dbReference type="PANTHER" id="PTHR11040">
    <property type="entry name" value="ZINC/IRON TRANSPORTER"/>
    <property type="match status" value="1"/>
</dbReference>